<dbReference type="AlphaFoldDB" id="A0A6P1QUZ5"/>
<keyword evidence="1" id="KW-0732">Signal</keyword>
<feature type="domain" description="Secretion system C-terminal sorting" evidence="2">
    <location>
        <begin position="688"/>
        <end position="752"/>
    </location>
</feature>
<accession>A0A6P1QUZ5</accession>
<dbReference type="GO" id="GO:0008237">
    <property type="term" value="F:metallopeptidase activity"/>
    <property type="evidence" value="ECO:0007669"/>
    <property type="project" value="InterPro"/>
</dbReference>
<dbReference type="KEGG" id="bcad:DBX24_06970"/>
<dbReference type="InterPro" id="IPR026444">
    <property type="entry name" value="Secre_tail"/>
</dbReference>
<dbReference type="InterPro" id="IPR024079">
    <property type="entry name" value="MetalloPept_cat_dom_sf"/>
</dbReference>
<dbReference type="OrthoDB" id="1146298at2"/>
<sequence length="755" mass="85193">MRDLAMKFKVINDDRLIIDTKDKELFNTTNLYYIISNSTQKINGLIGENNYEVGVMVTEPAKGVLGIATLGGFYNKSTKGSALVSNNNYTLAHEVGHLFGSNHTFSNGPITYSTEPLSGTSIMGYGFKDDDVFFSLVSASKIKERVFYNPGYYSDEEHKHWVGEKSAAIPFYGINTNNRPPLINRAKLQPEYKIPPDTFFQFMIDATDPEDDALLYMAHQADIDQPGKANFIAYSPSKDNTVKYEAKYERVLTNPGNDDGEDEYEIQKVPYSSPEPSDRGVYTFWLGVSDGGRKAHQQPHATQYDIEKVNLNIVDGTPFKITSVMPLSNMEEGDTITIKWDVDRNIFGNDTKVRILFSDDYGKTYKYVLADEVPNNGEYKVSLPAGIRKAGKVWSWGSERTKHKVEGIFKVEVIDHIAYALYTRRSLKEPSPMEVYEPKIVFKNLPEPVITVKKTEIPPKAEVTATSSCSGTGNNIPNIDYEEENHLHYILRKWEATDNCGNKNSFTQYIYIEKDRLKFVGDLPKDIHFQCKDSQLPEVPKLEVTGGDESTKIEFTEEKIDLWNGNYKLIRSWYASADKVSPVAHSQVILVQDTTPPELSDYPKDQIVKTEADIPAQQGLTAVDNCDGAVKVSQGWEAGELNGKKQKKYVWLAEDRSGNVNRYVQTFTIDPDDAGLSTDEVEVKSLRIYPNPFKDSFVVEGVEGDFNLKIYDLSGKQFKSFGKMQRYIVSDLPAGVYIVNVEADNILHTFKIIKK</sequence>
<evidence type="ECO:0000259" key="2">
    <source>
        <dbReference type="Pfam" id="PF18962"/>
    </source>
</evidence>
<evidence type="ECO:0000313" key="3">
    <source>
        <dbReference type="EMBL" id="QHN65639.1"/>
    </source>
</evidence>
<dbReference type="Pfam" id="PF18962">
    <property type="entry name" value="Por_Secre_tail"/>
    <property type="match status" value="1"/>
</dbReference>
<dbReference type="Proteomes" id="UP000464318">
    <property type="component" value="Chromosome"/>
</dbReference>
<evidence type="ECO:0000313" key="4">
    <source>
        <dbReference type="Proteomes" id="UP000464318"/>
    </source>
</evidence>
<proteinExistence type="predicted"/>
<dbReference type="Pfam" id="PF13574">
    <property type="entry name" value="Reprolysin_2"/>
    <property type="match status" value="1"/>
</dbReference>
<organism evidence="3 4">
    <name type="scientific">Bergeyella cardium</name>
    <dbReference type="NCBI Taxonomy" id="1585976"/>
    <lineage>
        <taxon>Bacteria</taxon>
        <taxon>Pseudomonadati</taxon>
        <taxon>Bacteroidota</taxon>
        <taxon>Flavobacteriia</taxon>
        <taxon>Flavobacteriales</taxon>
        <taxon>Weeksellaceae</taxon>
        <taxon>Bergeyella</taxon>
    </lineage>
</organism>
<dbReference type="RefSeq" id="WP_160224393.1">
    <property type="nucleotide sequence ID" value="NZ_CP029149.1"/>
</dbReference>
<dbReference type="NCBIfam" id="TIGR04183">
    <property type="entry name" value="Por_Secre_tail"/>
    <property type="match status" value="1"/>
</dbReference>
<dbReference type="Gene3D" id="3.40.390.10">
    <property type="entry name" value="Collagenase (Catalytic Domain)"/>
    <property type="match status" value="1"/>
</dbReference>
<dbReference type="EMBL" id="CP029149">
    <property type="protein sequence ID" value="QHN65639.1"/>
    <property type="molecule type" value="Genomic_DNA"/>
</dbReference>
<gene>
    <name evidence="3" type="ORF">DBX24_06970</name>
</gene>
<keyword evidence="4" id="KW-1185">Reference proteome</keyword>
<evidence type="ECO:0000256" key="1">
    <source>
        <dbReference type="ARBA" id="ARBA00022729"/>
    </source>
</evidence>
<dbReference type="SUPFAM" id="SSF55486">
    <property type="entry name" value="Metalloproteases ('zincins'), catalytic domain"/>
    <property type="match status" value="1"/>
</dbReference>
<name>A0A6P1QUZ5_9FLAO</name>
<reference evidence="3 4" key="1">
    <citation type="submission" date="2018-04" db="EMBL/GenBank/DDBJ databases">
        <title>Characteristic and Complete Genome Sequencing of A Novel Member of Infective Endocarditis Causative Bacteria: Bergeyella cardium QL-PH.</title>
        <authorList>
            <person name="Pan H."/>
            <person name="Sun E."/>
            <person name="Zhang Y."/>
        </authorList>
    </citation>
    <scope>NUCLEOTIDE SEQUENCE [LARGE SCALE GENOMIC DNA]</scope>
    <source>
        <strain evidence="3 4">HPQL</strain>
    </source>
</reference>
<protein>
    <submittedName>
        <fullName evidence="3">T9SS type A sorting domain-containing protein</fullName>
    </submittedName>
</protein>